<evidence type="ECO:0000313" key="1">
    <source>
        <dbReference type="EMBL" id="CAF4428606.1"/>
    </source>
</evidence>
<reference evidence="1" key="1">
    <citation type="submission" date="2021-02" db="EMBL/GenBank/DDBJ databases">
        <authorList>
            <person name="Nowell W R."/>
        </authorList>
    </citation>
    <scope>NUCLEOTIDE SEQUENCE</scope>
</reference>
<protein>
    <submittedName>
        <fullName evidence="1">Uncharacterized protein</fullName>
    </submittedName>
</protein>
<dbReference type="InterPro" id="IPR022155">
    <property type="entry name" value="DUF3684"/>
</dbReference>
<feature type="non-terminal residue" evidence="1">
    <location>
        <position position="1"/>
    </location>
</feature>
<dbReference type="Pfam" id="PF12449">
    <property type="entry name" value="DUF3684"/>
    <property type="match status" value="1"/>
</dbReference>
<sequence>MKPSHVFIKQPVPSVDETIDDTSGLIDYVDFGTEANAFLLTVGVLHSPSIQMLA</sequence>
<evidence type="ECO:0000313" key="2">
    <source>
        <dbReference type="Proteomes" id="UP000676336"/>
    </source>
</evidence>
<accession>A0A8S2W113</accession>
<dbReference type="AlphaFoldDB" id="A0A8S2W113"/>
<proteinExistence type="predicted"/>
<dbReference type="EMBL" id="CAJOBI010064222">
    <property type="protein sequence ID" value="CAF4428606.1"/>
    <property type="molecule type" value="Genomic_DNA"/>
</dbReference>
<dbReference type="Proteomes" id="UP000676336">
    <property type="component" value="Unassembled WGS sequence"/>
</dbReference>
<feature type="non-terminal residue" evidence="1">
    <location>
        <position position="54"/>
    </location>
</feature>
<organism evidence="1 2">
    <name type="scientific">Rotaria magnacalcarata</name>
    <dbReference type="NCBI Taxonomy" id="392030"/>
    <lineage>
        <taxon>Eukaryota</taxon>
        <taxon>Metazoa</taxon>
        <taxon>Spiralia</taxon>
        <taxon>Gnathifera</taxon>
        <taxon>Rotifera</taxon>
        <taxon>Eurotatoria</taxon>
        <taxon>Bdelloidea</taxon>
        <taxon>Philodinida</taxon>
        <taxon>Philodinidae</taxon>
        <taxon>Rotaria</taxon>
    </lineage>
</organism>
<gene>
    <name evidence="1" type="ORF">SMN809_LOCUS31697</name>
</gene>
<name>A0A8S2W113_9BILA</name>
<comment type="caution">
    <text evidence="1">The sequence shown here is derived from an EMBL/GenBank/DDBJ whole genome shotgun (WGS) entry which is preliminary data.</text>
</comment>